<dbReference type="SUPFAM" id="SSF51735">
    <property type="entry name" value="NAD(P)-binding Rossmann-fold domains"/>
    <property type="match status" value="1"/>
</dbReference>
<name>A0A9D1AG25_9FIRM</name>
<evidence type="ECO:0000256" key="4">
    <source>
        <dbReference type="ARBA" id="ARBA00023027"/>
    </source>
</evidence>
<dbReference type="InterPro" id="IPR036291">
    <property type="entry name" value="NAD(P)-bd_dom_sf"/>
</dbReference>
<dbReference type="EMBL" id="DVGK01000142">
    <property type="protein sequence ID" value="HIR14707.1"/>
    <property type="molecule type" value="Genomic_DNA"/>
</dbReference>
<dbReference type="Proteomes" id="UP000886757">
    <property type="component" value="Unassembled WGS sequence"/>
</dbReference>
<protein>
    <recommendedName>
        <fullName evidence="2">precorrin-2 dehydrogenase</fullName>
        <ecNumber evidence="2">1.3.1.76</ecNumber>
    </recommendedName>
</protein>
<dbReference type="InterPro" id="IPR028161">
    <property type="entry name" value="Met8-like"/>
</dbReference>
<evidence type="ECO:0000256" key="6">
    <source>
        <dbReference type="ARBA" id="ARBA00047561"/>
    </source>
</evidence>
<evidence type="ECO:0000256" key="2">
    <source>
        <dbReference type="ARBA" id="ARBA00012400"/>
    </source>
</evidence>
<evidence type="ECO:0000256" key="5">
    <source>
        <dbReference type="ARBA" id="ARBA00023244"/>
    </source>
</evidence>
<reference evidence="7" key="2">
    <citation type="journal article" date="2021" name="PeerJ">
        <title>Extensive microbial diversity within the chicken gut microbiome revealed by metagenomics and culture.</title>
        <authorList>
            <person name="Gilroy R."/>
            <person name="Ravi A."/>
            <person name="Getino M."/>
            <person name="Pursley I."/>
            <person name="Horton D.L."/>
            <person name="Alikhan N.F."/>
            <person name="Baker D."/>
            <person name="Gharbi K."/>
            <person name="Hall N."/>
            <person name="Watson M."/>
            <person name="Adriaenssens E.M."/>
            <person name="Foster-Nyarko E."/>
            <person name="Jarju S."/>
            <person name="Secka A."/>
            <person name="Antonio M."/>
            <person name="Oren A."/>
            <person name="Chaudhuri R.R."/>
            <person name="La Ragione R."/>
            <person name="Hildebrand F."/>
            <person name="Pallen M.J."/>
        </authorList>
    </citation>
    <scope>NUCLEOTIDE SEQUENCE</scope>
    <source>
        <strain evidence="7">ChiSjej4B22-8148</strain>
    </source>
</reference>
<dbReference type="PANTHER" id="PTHR35330">
    <property type="entry name" value="SIROHEME BIOSYNTHESIS PROTEIN MET8"/>
    <property type="match status" value="1"/>
</dbReference>
<dbReference type="AlphaFoldDB" id="A0A9D1AG25"/>
<dbReference type="NCBIfam" id="TIGR01470">
    <property type="entry name" value="cysG_Nterm"/>
    <property type="match status" value="1"/>
</dbReference>
<dbReference type="GO" id="GO:0043115">
    <property type="term" value="F:precorrin-2 dehydrogenase activity"/>
    <property type="evidence" value="ECO:0007669"/>
    <property type="project" value="UniProtKB-EC"/>
</dbReference>
<comment type="caution">
    <text evidence="7">The sequence shown here is derived from an EMBL/GenBank/DDBJ whole genome shotgun (WGS) entry which is preliminary data.</text>
</comment>
<sequence>MNAAADAAQEEEEMSSEKKLYFPMFVDLTDKKVVVVGAGTIAKRRIRTMADFTNHLVVIAPEVNPELKELEEAGKLTILKKTYQQEDICDASMVIAATSDNKVNQEIYAVCKCLGIPVNVYKDKTKCDFFFPGVATYEHTVVGVSSSGREQRKSRGIAEKIQNFLKEEMEGKEEQ</sequence>
<dbReference type="PANTHER" id="PTHR35330:SF1">
    <property type="entry name" value="SIROHEME BIOSYNTHESIS PROTEIN MET8"/>
    <property type="match status" value="1"/>
</dbReference>
<organism evidence="7 8">
    <name type="scientific">Candidatus Choladousia intestinavium</name>
    <dbReference type="NCBI Taxonomy" id="2840727"/>
    <lineage>
        <taxon>Bacteria</taxon>
        <taxon>Bacillati</taxon>
        <taxon>Bacillota</taxon>
        <taxon>Clostridia</taxon>
        <taxon>Lachnospirales</taxon>
        <taxon>Lachnospiraceae</taxon>
        <taxon>Lachnospiraceae incertae sedis</taxon>
        <taxon>Candidatus Choladousia</taxon>
    </lineage>
</organism>
<comment type="pathway">
    <text evidence="1">Porphyrin-containing compound metabolism; siroheme biosynthesis; sirohydrochlorin from precorrin-2: step 1/1.</text>
</comment>
<dbReference type="Gene3D" id="3.40.50.720">
    <property type="entry name" value="NAD(P)-binding Rossmann-like Domain"/>
    <property type="match status" value="1"/>
</dbReference>
<proteinExistence type="predicted"/>
<dbReference type="GO" id="GO:0019354">
    <property type="term" value="P:siroheme biosynthetic process"/>
    <property type="evidence" value="ECO:0007669"/>
    <property type="project" value="InterPro"/>
</dbReference>
<dbReference type="GO" id="GO:0004325">
    <property type="term" value="F:ferrochelatase activity"/>
    <property type="evidence" value="ECO:0007669"/>
    <property type="project" value="InterPro"/>
</dbReference>
<keyword evidence="5" id="KW-0627">Porphyrin biosynthesis</keyword>
<evidence type="ECO:0000256" key="1">
    <source>
        <dbReference type="ARBA" id="ARBA00005010"/>
    </source>
</evidence>
<keyword evidence="3" id="KW-0560">Oxidoreductase</keyword>
<evidence type="ECO:0000313" key="8">
    <source>
        <dbReference type="Proteomes" id="UP000886757"/>
    </source>
</evidence>
<dbReference type="InterPro" id="IPR006367">
    <property type="entry name" value="Sirohaem_synthase_N"/>
</dbReference>
<reference evidence="7" key="1">
    <citation type="submission" date="2020-10" db="EMBL/GenBank/DDBJ databases">
        <authorList>
            <person name="Gilroy R."/>
        </authorList>
    </citation>
    <scope>NUCLEOTIDE SEQUENCE</scope>
    <source>
        <strain evidence="7">ChiSjej4B22-8148</strain>
    </source>
</reference>
<evidence type="ECO:0000313" key="7">
    <source>
        <dbReference type="EMBL" id="HIR14707.1"/>
    </source>
</evidence>
<gene>
    <name evidence="7" type="ORF">IAB31_12375</name>
</gene>
<evidence type="ECO:0000256" key="3">
    <source>
        <dbReference type="ARBA" id="ARBA00023002"/>
    </source>
</evidence>
<keyword evidence="4" id="KW-0520">NAD</keyword>
<comment type="catalytic activity">
    <reaction evidence="6">
        <text>precorrin-2 + NAD(+) = sirohydrochlorin + NADH + 2 H(+)</text>
        <dbReference type="Rhea" id="RHEA:15613"/>
        <dbReference type="ChEBI" id="CHEBI:15378"/>
        <dbReference type="ChEBI" id="CHEBI:57540"/>
        <dbReference type="ChEBI" id="CHEBI:57945"/>
        <dbReference type="ChEBI" id="CHEBI:58351"/>
        <dbReference type="ChEBI" id="CHEBI:58827"/>
        <dbReference type="EC" id="1.3.1.76"/>
    </reaction>
</comment>
<accession>A0A9D1AG25</accession>
<dbReference type="EC" id="1.3.1.76" evidence="2"/>
<dbReference type="Pfam" id="PF13241">
    <property type="entry name" value="NAD_binding_7"/>
    <property type="match status" value="1"/>
</dbReference>